<reference evidence="5" key="1">
    <citation type="submission" date="2019-05" db="EMBL/GenBank/DDBJ databases">
        <title>Flavobacterium profundi sp. nov., isolated from a deep-sea seamount.</title>
        <authorList>
            <person name="Zhang D.-C."/>
        </authorList>
    </citation>
    <scope>NUCLEOTIDE SEQUENCE [LARGE SCALE GENOMIC DNA]</scope>
    <source>
        <strain evidence="5">TP390</strain>
    </source>
</reference>
<feature type="chain" id="PRO_5026047973" evidence="2">
    <location>
        <begin position="18"/>
        <end position="340"/>
    </location>
</feature>
<feature type="signal peptide" evidence="2">
    <location>
        <begin position="1"/>
        <end position="17"/>
    </location>
</feature>
<evidence type="ECO:0000256" key="2">
    <source>
        <dbReference type="SAM" id="SignalP"/>
    </source>
</evidence>
<gene>
    <name evidence="4" type="ORF">GOQ30_03850</name>
</gene>
<evidence type="ECO:0000313" key="4">
    <source>
        <dbReference type="EMBL" id="MVO08298.1"/>
    </source>
</evidence>
<evidence type="ECO:0000259" key="3">
    <source>
        <dbReference type="Pfam" id="PF18962"/>
    </source>
</evidence>
<dbReference type="InterPro" id="IPR015943">
    <property type="entry name" value="WD40/YVTN_repeat-like_dom_sf"/>
</dbReference>
<comment type="caution">
    <text evidence="4">The sequence shown here is derived from an EMBL/GenBank/DDBJ whole genome shotgun (WGS) entry which is preliminary data.</text>
</comment>
<dbReference type="EMBL" id="WQLW01000002">
    <property type="protein sequence ID" value="MVO08298.1"/>
    <property type="molecule type" value="Genomic_DNA"/>
</dbReference>
<keyword evidence="1 2" id="KW-0732">Signal</keyword>
<feature type="domain" description="Secretion system C-terminal sorting" evidence="3">
    <location>
        <begin position="276"/>
        <end position="337"/>
    </location>
</feature>
<dbReference type="NCBIfam" id="TIGR04183">
    <property type="entry name" value="Por_Secre_tail"/>
    <property type="match status" value="1"/>
</dbReference>
<proteinExistence type="predicted"/>
<name>A0A6I4IFD0_9FLAO</name>
<sequence length="340" mass="38814">MKTKLLLLLLLTNFVYSQVTDVLTNYSSAGISNLTYKDNFIYFNSYVEKKIYRFDYTQTNPTVELVYQFSENPNFVFVKNDILYVGVENPYRTYKIELDSDNFYTTPVANVAGPMVQINDDLYIGQYAASKIVKVNLTTLQQSDVLVGYKPNFFTVYNNKLFFTSNYTNALYKYDASTGNLDTVLNNLNYASGIVMNDTSFYICESSASSISWYTNPDFQFESMVQLPANSWPNGSIIIDNELFFVQTIAGKISKMTINTTLSTTHFANQGSKIMIYPNPSSDTINVESLYALDTYQIYDMQGKLIENKEMNNNSINISNLSKGKYILALDKMRHSFIKN</sequence>
<evidence type="ECO:0000313" key="5">
    <source>
        <dbReference type="Proteomes" id="UP000431264"/>
    </source>
</evidence>
<dbReference type="InterPro" id="IPR026444">
    <property type="entry name" value="Secre_tail"/>
</dbReference>
<dbReference type="SUPFAM" id="SSF101898">
    <property type="entry name" value="NHL repeat"/>
    <property type="match status" value="1"/>
</dbReference>
<keyword evidence="5" id="KW-1185">Reference proteome</keyword>
<dbReference type="Gene3D" id="2.130.10.10">
    <property type="entry name" value="YVTN repeat-like/Quinoprotein amine dehydrogenase"/>
    <property type="match status" value="1"/>
</dbReference>
<dbReference type="AlphaFoldDB" id="A0A6I4IFD0"/>
<dbReference type="RefSeq" id="WP_140996691.1">
    <property type="nucleotide sequence ID" value="NZ_VDCZ01000002.1"/>
</dbReference>
<dbReference type="Proteomes" id="UP000431264">
    <property type="component" value="Unassembled WGS sequence"/>
</dbReference>
<accession>A0A6I4IFD0</accession>
<organism evidence="4 5">
    <name type="scientific">Flavobacterium profundi</name>
    <dbReference type="NCBI Taxonomy" id="1774945"/>
    <lineage>
        <taxon>Bacteria</taxon>
        <taxon>Pseudomonadati</taxon>
        <taxon>Bacteroidota</taxon>
        <taxon>Flavobacteriia</taxon>
        <taxon>Flavobacteriales</taxon>
        <taxon>Flavobacteriaceae</taxon>
        <taxon>Flavobacterium</taxon>
    </lineage>
</organism>
<dbReference type="OrthoDB" id="9806464at2"/>
<protein>
    <submittedName>
        <fullName evidence="4">T9SS type A sorting domain-containing protein</fullName>
    </submittedName>
</protein>
<evidence type="ECO:0000256" key="1">
    <source>
        <dbReference type="ARBA" id="ARBA00022729"/>
    </source>
</evidence>
<dbReference type="Pfam" id="PF18962">
    <property type="entry name" value="Por_Secre_tail"/>
    <property type="match status" value="1"/>
</dbReference>